<keyword evidence="3" id="KW-1185">Reference proteome</keyword>
<feature type="region of interest" description="Disordered" evidence="1">
    <location>
        <begin position="53"/>
        <end position="73"/>
    </location>
</feature>
<feature type="compositionally biased region" description="Basic and acidic residues" evidence="1">
    <location>
        <begin position="63"/>
        <end position="72"/>
    </location>
</feature>
<name>A0A428PXZ0_9HYPO</name>
<proteinExistence type="predicted"/>
<sequence>MTMQWRSAELGAASLSATVHSPPGMAKSAAPRAVTLLVAAVAVALLLDGLDPLSLTGSSGMGKSREYQDRTGSEIPAFQTPWLRVLVP</sequence>
<evidence type="ECO:0000313" key="3">
    <source>
        <dbReference type="Proteomes" id="UP000287972"/>
    </source>
</evidence>
<comment type="caution">
    <text evidence="2">The sequence shown here is derived from an EMBL/GenBank/DDBJ whole genome shotgun (WGS) entry which is preliminary data.</text>
</comment>
<reference evidence="2 3" key="1">
    <citation type="submission" date="2017-06" db="EMBL/GenBank/DDBJ databases">
        <title>Comparative genomic analysis of Ambrosia Fusariam Clade fungi.</title>
        <authorList>
            <person name="Stajich J.E."/>
            <person name="Carrillo J."/>
            <person name="Kijimoto T."/>
            <person name="Eskalen A."/>
            <person name="O'Donnell K."/>
            <person name="Kasson M."/>
        </authorList>
    </citation>
    <scope>NUCLEOTIDE SEQUENCE [LARGE SCALE GENOMIC DNA]</scope>
    <source>
        <strain evidence="2 3">NRRL62606</strain>
    </source>
</reference>
<dbReference type="EMBL" id="NKCL01000640">
    <property type="protein sequence ID" value="RSL57865.1"/>
    <property type="molecule type" value="Genomic_DNA"/>
</dbReference>
<gene>
    <name evidence="2" type="ORF">CEP51_014162</name>
</gene>
<dbReference type="AlphaFoldDB" id="A0A428PXZ0"/>
<protein>
    <submittedName>
        <fullName evidence="2">Uncharacterized protein</fullName>
    </submittedName>
</protein>
<evidence type="ECO:0000256" key="1">
    <source>
        <dbReference type="SAM" id="MobiDB-lite"/>
    </source>
</evidence>
<dbReference type="Proteomes" id="UP000287972">
    <property type="component" value="Unassembled WGS sequence"/>
</dbReference>
<organism evidence="2 3">
    <name type="scientific">Fusarium floridanum</name>
    <dbReference type="NCBI Taxonomy" id="1325733"/>
    <lineage>
        <taxon>Eukaryota</taxon>
        <taxon>Fungi</taxon>
        <taxon>Dikarya</taxon>
        <taxon>Ascomycota</taxon>
        <taxon>Pezizomycotina</taxon>
        <taxon>Sordariomycetes</taxon>
        <taxon>Hypocreomycetidae</taxon>
        <taxon>Hypocreales</taxon>
        <taxon>Nectriaceae</taxon>
        <taxon>Fusarium</taxon>
        <taxon>Fusarium solani species complex</taxon>
    </lineage>
</organism>
<evidence type="ECO:0000313" key="2">
    <source>
        <dbReference type="EMBL" id="RSL57865.1"/>
    </source>
</evidence>
<accession>A0A428PXZ0</accession>